<organism evidence="2 3">
    <name type="scientific">Rubus argutus</name>
    <name type="common">Southern blackberry</name>
    <dbReference type="NCBI Taxonomy" id="59490"/>
    <lineage>
        <taxon>Eukaryota</taxon>
        <taxon>Viridiplantae</taxon>
        <taxon>Streptophyta</taxon>
        <taxon>Embryophyta</taxon>
        <taxon>Tracheophyta</taxon>
        <taxon>Spermatophyta</taxon>
        <taxon>Magnoliopsida</taxon>
        <taxon>eudicotyledons</taxon>
        <taxon>Gunneridae</taxon>
        <taxon>Pentapetalae</taxon>
        <taxon>rosids</taxon>
        <taxon>fabids</taxon>
        <taxon>Rosales</taxon>
        <taxon>Rosaceae</taxon>
        <taxon>Rosoideae</taxon>
        <taxon>Rosoideae incertae sedis</taxon>
        <taxon>Rubus</taxon>
    </lineage>
</organism>
<dbReference type="PANTHER" id="PTHR32278:SF11">
    <property type="entry name" value="F-BOX DOMAIN-CONTAINING PROTEIN"/>
    <property type="match status" value="1"/>
</dbReference>
<evidence type="ECO:0000259" key="1">
    <source>
        <dbReference type="PROSITE" id="PS50181"/>
    </source>
</evidence>
<reference evidence="2 3" key="1">
    <citation type="journal article" date="2023" name="G3 (Bethesda)">
        <title>A chromosome-length genome assembly and annotation of blackberry (Rubus argutus, cv. 'Hillquist').</title>
        <authorList>
            <person name="Bruna T."/>
            <person name="Aryal R."/>
            <person name="Dudchenko O."/>
            <person name="Sargent D.J."/>
            <person name="Mead D."/>
            <person name="Buti M."/>
            <person name="Cavallini A."/>
            <person name="Hytonen T."/>
            <person name="Andres J."/>
            <person name="Pham M."/>
            <person name="Weisz D."/>
            <person name="Mascagni F."/>
            <person name="Usai G."/>
            <person name="Natali L."/>
            <person name="Bassil N."/>
            <person name="Fernandez G.E."/>
            <person name="Lomsadze A."/>
            <person name="Armour M."/>
            <person name="Olukolu B."/>
            <person name="Poorten T."/>
            <person name="Britton C."/>
            <person name="Davik J."/>
            <person name="Ashrafi H."/>
            <person name="Aiden E.L."/>
            <person name="Borodovsky M."/>
            <person name="Worthington M."/>
        </authorList>
    </citation>
    <scope>NUCLEOTIDE SEQUENCE [LARGE SCALE GENOMIC DNA]</scope>
    <source>
        <strain evidence="2">PI 553951</strain>
    </source>
</reference>
<dbReference type="SUPFAM" id="SSF81383">
    <property type="entry name" value="F-box domain"/>
    <property type="match status" value="1"/>
</dbReference>
<dbReference type="EMBL" id="JBEDUW010000006">
    <property type="protein sequence ID" value="KAK9919916.1"/>
    <property type="molecule type" value="Genomic_DNA"/>
</dbReference>
<comment type="caution">
    <text evidence="2">The sequence shown here is derived from an EMBL/GenBank/DDBJ whole genome shotgun (WGS) entry which is preliminary data.</text>
</comment>
<dbReference type="InterPro" id="IPR001810">
    <property type="entry name" value="F-box_dom"/>
</dbReference>
<dbReference type="InterPro" id="IPR025886">
    <property type="entry name" value="PP2-like"/>
</dbReference>
<proteinExistence type="predicted"/>
<dbReference type="Pfam" id="PF14299">
    <property type="entry name" value="PP2"/>
    <property type="match status" value="1"/>
</dbReference>
<dbReference type="AlphaFoldDB" id="A0AAW1W7T4"/>
<dbReference type="InterPro" id="IPR036047">
    <property type="entry name" value="F-box-like_dom_sf"/>
</dbReference>
<feature type="domain" description="F-box" evidence="1">
    <location>
        <begin position="3"/>
        <end position="49"/>
    </location>
</feature>
<gene>
    <name evidence="2" type="ORF">M0R45_028490</name>
</gene>
<accession>A0AAW1W7T4</accession>
<sequence length="272" mass="30449">MLTMSLKDLPQDCLAQIVSLTSPGDACRSSLVSLSIRSVADMDTVWEKFLPSDYTEMLSRLATPIPYSCRKDLFIRLCSPNLIDGGKKMFSIEKSTGKKCYMLSARDLSITWACNPLYWSWKPSPESRFAEVAELRTIWWLEICGTINTRMLSPKTAYGAYLITKLADRAYGLDSLPSEVSLEVGEFKSQGTVYLSTAQKALAVDKHVRSSNRVLEGHLCERTDGWMEIELGSFYNDGCDDNKNVKMSLKEVKGAHLKGGLIVEGIEIRPKH</sequence>
<protein>
    <recommendedName>
        <fullName evidence="1">F-box domain-containing protein</fullName>
    </recommendedName>
</protein>
<evidence type="ECO:0000313" key="3">
    <source>
        <dbReference type="Proteomes" id="UP001457282"/>
    </source>
</evidence>
<dbReference type="Proteomes" id="UP001457282">
    <property type="component" value="Unassembled WGS sequence"/>
</dbReference>
<dbReference type="PROSITE" id="PS50181">
    <property type="entry name" value="FBOX"/>
    <property type="match status" value="1"/>
</dbReference>
<dbReference type="Gene3D" id="1.20.1280.50">
    <property type="match status" value="1"/>
</dbReference>
<dbReference type="PANTHER" id="PTHR32278">
    <property type="entry name" value="F-BOX DOMAIN-CONTAINING PROTEIN"/>
    <property type="match status" value="1"/>
</dbReference>
<dbReference type="Pfam" id="PF00646">
    <property type="entry name" value="F-box"/>
    <property type="match status" value="1"/>
</dbReference>
<name>A0AAW1W7T4_RUBAR</name>
<keyword evidence="3" id="KW-1185">Reference proteome</keyword>
<dbReference type="CDD" id="cd22162">
    <property type="entry name" value="F-box_AtSKIP3-like"/>
    <property type="match status" value="1"/>
</dbReference>
<evidence type="ECO:0000313" key="2">
    <source>
        <dbReference type="EMBL" id="KAK9919916.1"/>
    </source>
</evidence>